<keyword evidence="3 7" id="KW-0479">Metal-binding</keyword>
<keyword evidence="4 8" id="KW-0863">Zinc-finger</keyword>
<feature type="compositionally biased region" description="Basic and acidic residues" evidence="10">
    <location>
        <begin position="148"/>
        <end position="162"/>
    </location>
</feature>
<comment type="similarity">
    <text evidence="2 9">Belongs to the ING family.</text>
</comment>
<feature type="region of interest" description="Disordered" evidence="10">
    <location>
        <begin position="128"/>
        <end position="270"/>
    </location>
</feature>
<dbReference type="SMART" id="SM00249">
    <property type="entry name" value="PHD"/>
    <property type="match status" value="1"/>
</dbReference>
<comment type="caution">
    <text evidence="12">The sequence shown here is derived from an EMBL/GenBank/DDBJ whole genome shotgun (WGS) entry which is preliminary data.</text>
</comment>
<dbReference type="GO" id="GO:0005634">
    <property type="term" value="C:nucleus"/>
    <property type="evidence" value="ECO:0007669"/>
    <property type="project" value="UniProtKB-SubCell"/>
</dbReference>
<feature type="binding site" evidence="7">
    <location>
        <position position="734"/>
    </location>
    <ligand>
        <name>Zn(2+)</name>
        <dbReference type="ChEBI" id="CHEBI:29105"/>
        <label>2</label>
    </ligand>
</feature>
<dbReference type="GO" id="GO:0000123">
    <property type="term" value="C:histone acetyltransferase complex"/>
    <property type="evidence" value="ECO:0007669"/>
    <property type="project" value="TreeGrafter"/>
</dbReference>
<evidence type="ECO:0000256" key="6">
    <source>
        <dbReference type="ARBA" id="ARBA00023242"/>
    </source>
</evidence>
<reference evidence="12 13" key="1">
    <citation type="submission" date="2015-04" db="EMBL/GenBank/DDBJ databases">
        <authorList>
            <person name="Heijne W.H."/>
            <person name="Fedorova N.D."/>
            <person name="Nierman W.C."/>
            <person name="Vollebregt A.W."/>
            <person name="Zhao Z."/>
            <person name="Wu L."/>
            <person name="Kumar M."/>
            <person name="Stam H."/>
            <person name="van den Berg M.A."/>
            <person name="Pel H.J."/>
        </authorList>
    </citation>
    <scope>NUCLEOTIDE SEQUENCE [LARGE SCALE GENOMIC DNA]</scope>
    <source>
        <strain evidence="12 13">CBS 393.64</strain>
    </source>
</reference>
<dbReference type="RefSeq" id="XP_013326243.1">
    <property type="nucleotide sequence ID" value="XM_013470789.1"/>
</dbReference>
<feature type="compositionally biased region" description="Pro residues" evidence="10">
    <location>
        <begin position="131"/>
        <end position="145"/>
    </location>
</feature>
<dbReference type="InterPro" id="IPR019787">
    <property type="entry name" value="Znf_PHD-finger"/>
</dbReference>
<keyword evidence="6 9" id="KW-0539">Nucleus</keyword>
<dbReference type="SUPFAM" id="SSF57903">
    <property type="entry name" value="FYVE/PHD zinc finger"/>
    <property type="match status" value="1"/>
</dbReference>
<dbReference type="Gene3D" id="3.30.40.10">
    <property type="entry name" value="Zinc/RING finger domain, C3HC4 (zinc finger)"/>
    <property type="match status" value="1"/>
</dbReference>
<comment type="domain">
    <text evidence="9">The PHD-type zinc finger mediates the binding to H3K4me3.</text>
</comment>
<feature type="region of interest" description="Disordered" evidence="10">
    <location>
        <begin position="425"/>
        <end position="674"/>
    </location>
</feature>
<evidence type="ECO:0000256" key="5">
    <source>
        <dbReference type="ARBA" id="ARBA00022833"/>
    </source>
</evidence>
<feature type="binding site" evidence="7">
    <location>
        <position position="689"/>
    </location>
    <ligand>
        <name>Zn(2+)</name>
        <dbReference type="ChEBI" id="CHEBI:29105"/>
        <label>1</label>
    </ligand>
</feature>
<feature type="binding site" evidence="7">
    <location>
        <position position="716"/>
    </location>
    <ligand>
        <name>Zn(2+)</name>
        <dbReference type="ChEBI" id="CHEBI:29105"/>
        <label>1</label>
    </ligand>
</feature>
<dbReference type="Gene3D" id="6.10.140.1740">
    <property type="match status" value="1"/>
</dbReference>
<feature type="compositionally biased region" description="Basic and acidic residues" evidence="10">
    <location>
        <begin position="209"/>
        <end position="233"/>
    </location>
</feature>
<evidence type="ECO:0000256" key="1">
    <source>
        <dbReference type="ARBA" id="ARBA00004123"/>
    </source>
</evidence>
<dbReference type="InterPro" id="IPR013083">
    <property type="entry name" value="Znf_RING/FYVE/PHD"/>
</dbReference>
<evidence type="ECO:0000256" key="3">
    <source>
        <dbReference type="ARBA" id="ARBA00022723"/>
    </source>
</evidence>
<feature type="compositionally biased region" description="Basic residues" evidence="10">
    <location>
        <begin position="646"/>
        <end position="657"/>
    </location>
</feature>
<dbReference type="Pfam" id="PF12998">
    <property type="entry name" value="ING"/>
    <property type="match status" value="1"/>
</dbReference>
<feature type="compositionally biased region" description="Low complexity" evidence="10">
    <location>
        <begin position="602"/>
        <end position="621"/>
    </location>
</feature>
<dbReference type="GO" id="GO:0004402">
    <property type="term" value="F:histone acetyltransferase activity"/>
    <property type="evidence" value="ECO:0007669"/>
    <property type="project" value="TreeGrafter"/>
</dbReference>
<gene>
    <name evidence="12" type="ORF">T310_6382</name>
</gene>
<protein>
    <recommendedName>
        <fullName evidence="9">Chromatin modification-related protein</fullName>
    </recommendedName>
</protein>
<feature type="binding site" evidence="7">
    <location>
        <position position="707"/>
    </location>
    <ligand>
        <name>Zn(2+)</name>
        <dbReference type="ChEBI" id="CHEBI:29105"/>
        <label>2</label>
    </ligand>
</feature>
<evidence type="ECO:0000256" key="4">
    <source>
        <dbReference type="ARBA" id="ARBA00022771"/>
    </source>
</evidence>
<evidence type="ECO:0000256" key="10">
    <source>
        <dbReference type="SAM" id="MobiDB-lite"/>
    </source>
</evidence>
<dbReference type="PROSITE" id="PS01359">
    <property type="entry name" value="ZF_PHD_1"/>
    <property type="match status" value="1"/>
</dbReference>
<evidence type="ECO:0000313" key="13">
    <source>
        <dbReference type="Proteomes" id="UP000053958"/>
    </source>
</evidence>
<evidence type="ECO:0000256" key="8">
    <source>
        <dbReference type="PROSITE-ProRule" id="PRU00146"/>
    </source>
</evidence>
<organism evidence="12 13">
    <name type="scientific">Rasamsonia emersonii (strain ATCC 16479 / CBS 393.64 / IMI 116815)</name>
    <dbReference type="NCBI Taxonomy" id="1408163"/>
    <lineage>
        <taxon>Eukaryota</taxon>
        <taxon>Fungi</taxon>
        <taxon>Dikarya</taxon>
        <taxon>Ascomycota</taxon>
        <taxon>Pezizomycotina</taxon>
        <taxon>Eurotiomycetes</taxon>
        <taxon>Eurotiomycetidae</taxon>
        <taxon>Eurotiales</taxon>
        <taxon>Trichocomaceae</taxon>
        <taxon>Rasamsonia</taxon>
    </lineage>
</organism>
<dbReference type="InterPro" id="IPR001965">
    <property type="entry name" value="Znf_PHD"/>
</dbReference>
<feature type="compositionally biased region" description="Low complexity" evidence="10">
    <location>
        <begin position="579"/>
        <end position="590"/>
    </location>
</feature>
<evidence type="ECO:0000256" key="7">
    <source>
        <dbReference type="PIRSR" id="PIRSR628651-51"/>
    </source>
</evidence>
<dbReference type="SMART" id="SM01408">
    <property type="entry name" value="ING"/>
    <property type="match status" value="1"/>
</dbReference>
<dbReference type="InterPro" id="IPR019786">
    <property type="entry name" value="Zinc_finger_PHD-type_CS"/>
</dbReference>
<feature type="compositionally biased region" description="Low complexity" evidence="10">
    <location>
        <begin position="496"/>
        <end position="525"/>
    </location>
</feature>
<proteinExistence type="inferred from homology"/>
<feature type="binding site" evidence="7">
    <location>
        <position position="691"/>
    </location>
    <ligand>
        <name>Zn(2+)</name>
        <dbReference type="ChEBI" id="CHEBI:29105"/>
        <label>1</label>
    </ligand>
</feature>
<evidence type="ECO:0000256" key="9">
    <source>
        <dbReference type="RuleBase" id="RU361213"/>
    </source>
</evidence>
<comment type="function">
    <text evidence="9">Component of an histone acetyltransferase complex.</text>
</comment>
<feature type="compositionally biased region" description="Polar residues" evidence="10">
    <location>
        <begin position="539"/>
        <end position="548"/>
    </location>
</feature>
<name>A0A0F4YP75_RASE3</name>
<evidence type="ECO:0000256" key="2">
    <source>
        <dbReference type="ARBA" id="ARBA00010210"/>
    </source>
</evidence>
<dbReference type="PANTHER" id="PTHR10333">
    <property type="entry name" value="INHIBITOR OF GROWTH PROTEIN"/>
    <property type="match status" value="1"/>
</dbReference>
<feature type="compositionally biased region" description="Basic and acidic residues" evidence="10">
    <location>
        <begin position="442"/>
        <end position="455"/>
    </location>
</feature>
<dbReference type="GO" id="GO:0008270">
    <property type="term" value="F:zinc ion binding"/>
    <property type="evidence" value="ECO:0007669"/>
    <property type="project" value="UniProtKB-KW"/>
</dbReference>
<accession>A0A0F4YP75</accession>
<feature type="binding site" evidence="7">
    <location>
        <position position="702"/>
    </location>
    <ligand>
        <name>Zn(2+)</name>
        <dbReference type="ChEBI" id="CHEBI:29105"/>
        <label>2</label>
    </ligand>
</feature>
<feature type="binding site" evidence="7">
    <location>
        <position position="713"/>
    </location>
    <ligand>
        <name>Zn(2+)</name>
        <dbReference type="ChEBI" id="CHEBI:29105"/>
        <label>1</label>
    </ligand>
</feature>
<dbReference type="InterPro" id="IPR028651">
    <property type="entry name" value="ING_fam"/>
</dbReference>
<feature type="binding site" evidence="7">
    <location>
        <position position="731"/>
    </location>
    <ligand>
        <name>Zn(2+)</name>
        <dbReference type="ChEBI" id="CHEBI:29105"/>
        <label>2</label>
    </ligand>
</feature>
<dbReference type="InterPro" id="IPR024610">
    <property type="entry name" value="ING_N_histone-binding"/>
</dbReference>
<keyword evidence="9" id="KW-0156">Chromatin regulator</keyword>
<dbReference type="GO" id="GO:0006355">
    <property type="term" value="P:regulation of DNA-templated transcription"/>
    <property type="evidence" value="ECO:0007669"/>
    <property type="project" value="TreeGrafter"/>
</dbReference>
<dbReference type="STRING" id="1408163.A0A0F4YP75"/>
<dbReference type="AlphaFoldDB" id="A0A0F4YP75"/>
<comment type="subcellular location">
    <subcellularLocation>
        <location evidence="1 9">Nucleus</location>
    </subcellularLocation>
</comment>
<feature type="compositionally biased region" description="Polar residues" evidence="10">
    <location>
        <begin position="425"/>
        <end position="435"/>
    </location>
</feature>
<feature type="domain" description="PHD-type" evidence="11">
    <location>
        <begin position="686"/>
        <end position="737"/>
    </location>
</feature>
<dbReference type="GeneID" id="25318684"/>
<dbReference type="EMBL" id="LASV01000332">
    <property type="protein sequence ID" value="KKA19631.1"/>
    <property type="molecule type" value="Genomic_DNA"/>
</dbReference>
<evidence type="ECO:0000259" key="11">
    <source>
        <dbReference type="PROSITE" id="PS50016"/>
    </source>
</evidence>
<keyword evidence="13" id="KW-1185">Reference proteome</keyword>
<dbReference type="OrthoDB" id="5411773at2759"/>
<sequence>MADDTDDSGGVILEGPFDPDAQATVTDFIDYTEYLPADLIRSLTLIRGLDETYLEATQKVHELTKTYGQLPDLPPESRPNPQDLREQISIQLDRALNAREASYAEACRLYDVVDRHFDRLGCIKRKLESLPKPPSREPTPAPAPASPENKRSRSGRKTEEGPTRITLRVDGQRPSGGAVPKSRSRRSVIAGFDPDSPIASTEQSDNNDGEQKEQSRDAVKAEKSPEVSAPKKEKQQKRTRRGGTNGRSSVAGISTSNALAMLKPPPPDAKIGSEDLPWLRLTEWEMTKLRKKMKKNAVWQPSEIMINRELARSGRGWEGYRAAKARAEATGEELIDCDDIMNNYIPGKLTRKSDVANADAVPAEETKTTNRGMKLNEAKKLKRETLAREQAALAAAEAEMAAKRLGDIGSTFKSLFSSPMNGVSGLLPSSSQPNGAATATKEAAKEATKEKEKSKTPKKRKQEDVPEAPPSNQPDANAAGASKPASKRRKTNKTTAVEATPSSEAPSASSTTAAVAAATTAAPSADTKDSVPSSPPTGGKSTRQSNPPISGPAAAVAARKASKTPTPPSTRPPSRRRSAAASVEPAATSTGVSREHLRRKSTTPAARTPAPEPSRASSTAPSRRRKRPAPGPVSSSQDGGAAVSYGRRKAKPTKKRAQGKESTAPKGEDYRIDEDGVLEEIDPNEPRYCLCGDVSFGTMICCENADCDKEWFHLECVGLSDVPSRTAKWYCPDCRVKFNKGPDGIVKLTSGGPEGLHACATWMKLFYYQCPQSVPLTLPGSLRVWH</sequence>
<dbReference type="Proteomes" id="UP000053958">
    <property type="component" value="Unassembled WGS sequence"/>
</dbReference>
<dbReference type="PANTHER" id="PTHR10333:SF94">
    <property type="entry name" value="FINGER DOMAIN PROTEIN, PUTATIVE (AFU_ORTHOLOGUE AFUA_3G11940)-RELATED"/>
    <property type="match status" value="1"/>
</dbReference>
<dbReference type="CDD" id="cd15505">
    <property type="entry name" value="PHD_ING"/>
    <property type="match status" value="1"/>
</dbReference>
<evidence type="ECO:0000313" key="12">
    <source>
        <dbReference type="EMBL" id="KKA19631.1"/>
    </source>
</evidence>
<keyword evidence="5 7" id="KW-0862">Zinc</keyword>
<dbReference type="PROSITE" id="PS50016">
    <property type="entry name" value="ZF_PHD_2"/>
    <property type="match status" value="1"/>
</dbReference>
<dbReference type="InterPro" id="IPR011011">
    <property type="entry name" value="Znf_FYVE_PHD"/>
</dbReference>
<comment type="subunit">
    <text evidence="9">Component of an histone acetyltransferase complex. Interacts with H3K4me3 and to a lesser extent with H3K4me2.</text>
</comment>